<dbReference type="AlphaFoldDB" id="A0A168B9B4"/>
<dbReference type="Proteomes" id="UP000078544">
    <property type="component" value="Unassembled WGS sequence"/>
</dbReference>
<feature type="region of interest" description="Disordered" evidence="4">
    <location>
        <begin position="1"/>
        <end position="117"/>
    </location>
</feature>
<gene>
    <name evidence="6" type="ORF">AAL_05096</name>
</gene>
<comment type="caution">
    <text evidence="6">The sequence shown here is derived from an EMBL/GenBank/DDBJ whole genome shotgun (WGS) entry which is preliminary data.</text>
</comment>
<dbReference type="GO" id="GO:0000462">
    <property type="term" value="P:maturation of SSU-rRNA from tricistronic rRNA transcript (SSU-rRNA, 5.8S rRNA, LSU-rRNA)"/>
    <property type="evidence" value="ECO:0007669"/>
    <property type="project" value="TreeGrafter"/>
</dbReference>
<feature type="compositionally biased region" description="Acidic residues" evidence="4">
    <location>
        <begin position="341"/>
        <end position="351"/>
    </location>
</feature>
<feature type="compositionally biased region" description="Acidic residues" evidence="4">
    <location>
        <begin position="303"/>
        <end position="313"/>
    </location>
</feature>
<dbReference type="STRING" id="1081109.A0A168B9B4"/>
<accession>A0A168B9B4</accession>
<feature type="region of interest" description="Disordered" evidence="4">
    <location>
        <begin position="300"/>
        <end position="428"/>
    </location>
</feature>
<dbReference type="InterPro" id="IPR052414">
    <property type="entry name" value="U3_snoRNA-assoc_WDR"/>
</dbReference>
<dbReference type="InterPro" id="IPR007148">
    <property type="entry name" value="SSU_processome_Utp12"/>
</dbReference>
<evidence type="ECO:0000256" key="3">
    <source>
        <dbReference type="ARBA" id="ARBA00038335"/>
    </source>
</evidence>
<organism evidence="6 7">
    <name type="scientific">Moelleriella libera RCEF 2490</name>
    <dbReference type="NCBI Taxonomy" id="1081109"/>
    <lineage>
        <taxon>Eukaryota</taxon>
        <taxon>Fungi</taxon>
        <taxon>Dikarya</taxon>
        <taxon>Ascomycota</taxon>
        <taxon>Pezizomycotina</taxon>
        <taxon>Sordariomycetes</taxon>
        <taxon>Hypocreomycetidae</taxon>
        <taxon>Hypocreales</taxon>
        <taxon>Clavicipitaceae</taxon>
        <taxon>Moelleriella</taxon>
    </lineage>
</organism>
<dbReference type="EMBL" id="AZGY01000010">
    <property type="protein sequence ID" value="KZZ94985.1"/>
    <property type="molecule type" value="Genomic_DNA"/>
</dbReference>
<protein>
    <submittedName>
        <fullName evidence="6">Small-subunit processome, Utp12</fullName>
    </submittedName>
</protein>
<evidence type="ECO:0000313" key="7">
    <source>
        <dbReference type="Proteomes" id="UP000078544"/>
    </source>
</evidence>
<reference evidence="6 7" key="1">
    <citation type="journal article" date="2016" name="Genome Biol. Evol.">
        <title>Divergent and convergent evolution of fungal pathogenicity.</title>
        <authorList>
            <person name="Shang Y."/>
            <person name="Xiao G."/>
            <person name="Zheng P."/>
            <person name="Cen K."/>
            <person name="Zhan S."/>
            <person name="Wang C."/>
        </authorList>
    </citation>
    <scope>NUCLEOTIDE SEQUENCE [LARGE SCALE GENOMIC DNA]</scope>
    <source>
        <strain evidence="6 7">RCEF 2490</strain>
    </source>
</reference>
<dbReference type="OrthoDB" id="30195at2759"/>
<proteinExistence type="inferred from homology"/>
<feature type="compositionally biased region" description="Acidic residues" evidence="4">
    <location>
        <begin position="54"/>
        <end position="74"/>
    </location>
</feature>
<evidence type="ECO:0000256" key="4">
    <source>
        <dbReference type="SAM" id="MobiDB-lite"/>
    </source>
</evidence>
<sequence length="428" mass="46025">MPISTKRKAPGELAAPIVKPSAKAPSKHTVDESHTSVSGTDALLGTQVESIEISSDEVSDEEIADSEDGMEVDEASAAPQQPAAVLPNGKQRRSDDAAEREEGDGEEEEEAENEDAAPSFGELLRGNEAIDVPSLLQQSAVDSVTRTPARSAVVPLPSHQSLTTVLTQALKTDDTELLESCLQVHDLTTVQNTIERIDTSLAGLLLNHLATRLHRRPGRAGNLMTWVQWTIVSHGGALASQPKVIHNLTSLQKVLAERARGLQSLLALKGKLDLLEGQMNLRRKMQQNLGLLHSRDAAAAAAADDDDDDDDDEHVIWVEGQPDSVAQKNVNGIRSRRGQDNDDDDDDDDDGLPLANGIGDSEDEEEDSDVDGGNDDDVGAAEELLDEDEVDHEDVDDSTGEEEEESDVDAAAPPSKMQKVGKSFTKRK</sequence>
<evidence type="ECO:0000259" key="5">
    <source>
        <dbReference type="Pfam" id="PF04003"/>
    </source>
</evidence>
<dbReference type="PANTHER" id="PTHR44267:SF1">
    <property type="entry name" value="WD REPEAT-CONTAINING PROTEIN 43"/>
    <property type="match status" value="1"/>
</dbReference>
<keyword evidence="7" id="KW-1185">Reference proteome</keyword>
<comment type="similarity">
    <text evidence="3">Belongs to the UTP5 family.</text>
</comment>
<comment type="subcellular location">
    <subcellularLocation>
        <location evidence="1">Nucleus</location>
    </subcellularLocation>
</comment>
<feature type="compositionally biased region" description="Acidic residues" evidence="4">
    <location>
        <begin position="98"/>
        <end position="115"/>
    </location>
</feature>
<evidence type="ECO:0000313" key="6">
    <source>
        <dbReference type="EMBL" id="KZZ94985.1"/>
    </source>
</evidence>
<keyword evidence="2" id="KW-0539">Nucleus</keyword>
<dbReference type="Pfam" id="PF04003">
    <property type="entry name" value="Utp12"/>
    <property type="match status" value="1"/>
</dbReference>
<dbReference type="PANTHER" id="PTHR44267">
    <property type="entry name" value="WD REPEAT-CONTAINING PROTEIN 43"/>
    <property type="match status" value="1"/>
</dbReference>
<evidence type="ECO:0000256" key="1">
    <source>
        <dbReference type="ARBA" id="ARBA00004123"/>
    </source>
</evidence>
<evidence type="ECO:0000256" key="2">
    <source>
        <dbReference type="ARBA" id="ARBA00023242"/>
    </source>
</evidence>
<dbReference type="GO" id="GO:0005730">
    <property type="term" value="C:nucleolus"/>
    <property type="evidence" value="ECO:0007669"/>
    <property type="project" value="TreeGrafter"/>
</dbReference>
<feature type="domain" description="Small-subunit processome Utp12" evidence="5">
    <location>
        <begin position="174"/>
        <end position="276"/>
    </location>
</feature>
<name>A0A168B9B4_9HYPO</name>
<feature type="compositionally biased region" description="Acidic residues" evidence="4">
    <location>
        <begin position="360"/>
        <end position="408"/>
    </location>
</feature>